<accession>A0A4C1ZBU1</accession>
<evidence type="ECO:0000313" key="2">
    <source>
        <dbReference type="Proteomes" id="UP000299102"/>
    </source>
</evidence>
<gene>
    <name evidence="1" type="ORF">EVAR_47796_1</name>
</gene>
<proteinExistence type="predicted"/>
<name>A0A4C1ZBU1_EUMVA</name>
<dbReference type="EMBL" id="BGZK01001677">
    <property type="protein sequence ID" value="GBP84409.1"/>
    <property type="molecule type" value="Genomic_DNA"/>
</dbReference>
<dbReference type="OrthoDB" id="10634126at2759"/>
<reference evidence="1 2" key="1">
    <citation type="journal article" date="2019" name="Commun. Biol.">
        <title>The bagworm genome reveals a unique fibroin gene that provides high tensile strength.</title>
        <authorList>
            <person name="Kono N."/>
            <person name="Nakamura H."/>
            <person name="Ohtoshi R."/>
            <person name="Tomita M."/>
            <person name="Numata K."/>
            <person name="Arakawa K."/>
        </authorList>
    </citation>
    <scope>NUCLEOTIDE SEQUENCE [LARGE SCALE GENOMIC DNA]</scope>
</reference>
<protein>
    <submittedName>
        <fullName evidence="1">Uncharacterized protein</fullName>
    </submittedName>
</protein>
<sequence length="172" mass="18333">MCGWPTCKRVTNFGQKITHSARALKHFGNTALLAAEARVCRGWPPRHIPVVVGGGGVGLLDLRDGDIAILRLPAFGGLLDLPGLALGGRVLDLHVNVGHRSRRYRSGVANTMRAISPDAVATRIRMKSAAAGSRSGIIPECCERAEGARFKFGRVTERAGARAAPRPAARPR</sequence>
<dbReference type="AlphaFoldDB" id="A0A4C1ZBU1"/>
<comment type="caution">
    <text evidence="1">The sequence shown here is derived from an EMBL/GenBank/DDBJ whole genome shotgun (WGS) entry which is preliminary data.</text>
</comment>
<organism evidence="1 2">
    <name type="scientific">Eumeta variegata</name>
    <name type="common">Bagworm moth</name>
    <name type="synonym">Eumeta japonica</name>
    <dbReference type="NCBI Taxonomy" id="151549"/>
    <lineage>
        <taxon>Eukaryota</taxon>
        <taxon>Metazoa</taxon>
        <taxon>Ecdysozoa</taxon>
        <taxon>Arthropoda</taxon>
        <taxon>Hexapoda</taxon>
        <taxon>Insecta</taxon>
        <taxon>Pterygota</taxon>
        <taxon>Neoptera</taxon>
        <taxon>Endopterygota</taxon>
        <taxon>Lepidoptera</taxon>
        <taxon>Glossata</taxon>
        <taxon>Ditrysia</taxon>
        <taxon>Tineoidea</taxon>
        <taxon>Psychidae</taxon>
        <taxon>Oiketicinae</taxon>
        <taxon>Eumeta</taxon>
    </lineage>
</organism>
<evidence type="ECO:0000313" key="1">
    <source>
        <dbReference type="EMBL" id="GBP84409.1"/>
    </source>
</evidence>
<keyword evidence="2" id="KW-1185">Reference proteome</keyword>
<dbReference type="Proteomes" id="UP000299102">
    <property type="component" value="Unassembled WGS sequence"/>
</dbReference>